<dbReference type="EC" id="2.3.1.-" evidence="7"/>
<dbReference type="Gene3D" id="3.30.559.10">
    <property type="entry name" value="Chloramphenicol acetyltransferase-like domain"/>
    <property type="match status" value="1"/>
</dbReference>
<dbReference type="InterPro" id="IPR050743">
    <property type="entry name" value="2-oxoacid_DH_E2_comp"/>
</dbReference>
<dbReference type="Gene3D" id="2.40.50.100">
    <property type="match status" value="2"/>
</dbReference>
<feature type="domain" description="Lipoyl-binding" evidence="8">
    <location>
        <begin position="2"/>
        <end position="77"/>
    </location>
</feature>
<dbReference type="PROSITE" id="PS50968">
    <property type="entry name" value="BIOTINYL_LIPOYL"/>
    <property type="match status" value="2"/>
</dbReference>
<proteinExistence type="inferred from homology"/>
<dbReference type="Gene3D" id="4.10.320.10">
    <property type="entry name" value="E3-binding domain"/>
    <property type="match status" value="1"/>
</dbReference>
<sequence length="521" mass="57011">MIKEFILPDIGEGVVECELVEWLVNEGDVVVEDQPIADVMTDKALVQIPAPHAGVIKKLHYAKGEIAKVHLPLYSVEISEGLSSSDIAETQEFESKSEVLSQESTSRVESNSSQTSMQIQEFLLPDIGEGIVECELVEWLVEEGDLVVEDQPIADVMTDKALVQIPAIKTGKIHKLHYRKGQLAKVHEPLFSVEVAIEDTQILAVTVEPVAVSEQAVAQQMVAQGKALASPAVRRLARSLGINIASVSGTGKNGRVYKEDISRYQTGVVDTENNVVVADTKVAISTAIDRVEPIRGVQAVMARMMTESVTTIPHFTYCEEIDLTELVKLRESMKKKYSTDELKLTMMPFFMKSMSLALKEFPVINSRVNSDCTELTYLSQHNIGMAVDSKVGLLVPNVKDVHNKSILEIAAEITRLTTAARSGRVSPNDLKGGSVSISNIGALGGTVATPIINKPEVAIVALGKLQVLPRFNANGEVEARKIMQVSWSGDHRVIDGGTIARFCNLWKLYLEEPQEMLLAMQ</sequence>
<organism evidence="10 11">
    <name type="scientific">Shewanella hanedai</name>
    <name type="common">Alteromonas hanedai</name>
    <dbReference type="NCBI Taxonomy" id="25"/>
    <lineage>
        <taxon>Bacteria</taxon>
        <taxon>Pseudomonadati</taxon>
        <taxon>Pseudomonadota</taxon>
        <taxon>Gammaproteobacteria</taxon>
        <taxon>Alteromonadales</taxon>
        <taxon>Shewanellaceae</taxon>
        <taxon>Shewanella</taxon>
    </lineage>
</organism>
<dbReference type="AlphaFoldDB" id="A0A553JJW0"/>
<dbReference type="Pfam" id="PF02817">
    <property type="entry name" value="E3_binding"/>
    <property type="match status" value="1"/>
</dbReference>
<comment type="subunit">
    <text evidence="3">Forms a 24-polypeptide structural core with octahedral symmetry.</text>
</comment>
<name>A0A553JJW0_SHEHA</name>
<dbReference type="SUPFAM" id="SSF52777">
    <property type="entry name" value="CoA-dependent acyltransferases"/>
    <property type="match status" value="1"/>
</dbReference>
<dbReference type="SUPFAM" id="SSF47005">
    <property type="entry name" value="Peripheral subunit-binding domain of 2-oxo acid dehydrogenase complex"/>
    <property type="match status" value="1"/>
</dbReference>
<protein>
    <recommendedName>
        <fullName evidence="7">Dihydrolipoamide acetyltransferase component of pyruvate dehydrogenase complex</fullName>
        <ecNumber evidence="7">2.3.1.-</ecNumber>
    </recommendedName>
</protein>
<keyword evidence="6 7" id="KW-0012">Acyltransferase</keyword>
<accession>A0A553JJW0</accession>
<dbReference type="GO" id="GO:0005737">
    <property type="term" value="C:cytoplasm"/>
    <property type="evidence" value="ECO:0007669"/>
    <property type="project" value="TreeGrafter"/>
</dbReference>
<evidence type="ECO:0000256" key="5">
    <source>
        <dbReference type="ARBA" id="ARBA00022823"/>
    </source>
</evidence>
<comment type="similarity">
    <text evidence="2 7">Belongs to the 2-oxoacid dehydrogenase family.</text>
</comment>
<dbReference type="CDD" id="cd06849">
    <property type="entry name" value="lipoyl_domain"/>
    <property type="match status" value="2"/>
</dbReference>
<dbReference type="PANTHER" id="PTHR43178:SF5">
    <property type="entry name" value="LIPOAMIDE ACYLTRANSFERASE COMPONENT OF BRANCHED-CHAIN ALPHA-KETO ACID DEHYDROGENASE COMPLEX, MITOCHONDRIAL"/>
    <property type="match status" value="1"/>
</dbReference>
<evidence type="ECO:0000313" key="11">
    <source>
        <dbReference type="Proteomes" id="UP000318126"/>
    </source>
</evidence>
<dbReference type="InterPro" id="IPR001078">
    <property type="entry name" value="2-oxoacid_DH_actylTfrase"/>
</dbReference>
<comment type="cofactor">
    <cofactor evidence="1 7">
        <name>(R)-lipoate</name>
        <dbReference type="ChEBI" id="CHEBI:83088"/>
    </cofactor>
</comment>
<keyword evidence="5 7" id="KW-0450">Lipoyl</keyword>
<dbReference type="GO" id="GO:0031405">
    <property type="term" value="F:lipoic acid binding"/>
    <property type="evidence" value="ECO:0007669"/>
    <property type="project" value="TreeGrafter"/>
</dbReference>
<dbReference type="EMBL" id="VKGK01000028">
    <property type="protein sequence ID" value="TRY12740.1"/>
    <property type="molecule type" value="Genomic_DNA"/>
</dbReference>
<evidence type="ECO:0000259" key="8">
    <source>
        <dbReference type="PROSITE" id="PS50968"/>
    </source>
</evidence>
<dbReference type="RefSeq" id="WP_144041832.1">
    <property type="nucleotide sequence ID" value="NZ_BMPL01000027.1"/>
</dbReference>
<dbReference type="Pfam" id="PF00364">
    <property type="entry name" value="Biotin_lipoyl"/>
    <property type="match status" value="2"/>
</dbReference>
<dbReference type="InterPro" id="IPR004167">
    <property type="entry name" value="PSBD"/>
</dbReference>
<evidence type="ECO:0000256" key="6">
    <source>
        <dbReference type="ARBA" id="ARBA00023315"/>
    </source>
</evidence>
<dbReference type="SUPFAM" id="SSF51230">
    <property type="entry name" value="Single hybrid motif"/>
    <property type="match status" value="2"/>
</dbReference>
<dbReference type="PROSITE" id="PS51826">
    <property type="entry name" value="PSBD"/>
    <property type="match status" value="1"/>
</dbReference>
<evidence type="ECO:0000256" key="3">
    <source>
        <dbReference type="ARBA" id="ARBA00011484"/>
    </source>
</evidence>
<keyword evidence="4 7" id="KW-0808">Transferase</keyword>
<evidence type="ECO:0000313" key="10">
    <source>
        <dbReference type="EMBL" id="TRY12740.1"/>
    </source>
</evidence>
<feature type="domain" description="Lipoyl-binding" evidence="8">
    <location>
        <begin position="119"/>
        <end position="194"/>
    </location>
</feature>
<dbReference type="FunFam" id="3.30.559.10:FF:000027">
    <property type="entry name" value="Dihydrolipoamide acetyltransferase component of pyruvate dehydrogenase complex"/>
    <property type="match status" value="1"/>
</dbReference>
<dbReference type="InterPro" id="IPR023213">
    <property type="entry name" value="CAT-like_dom_sf"/>
</dbReference>
<dbReference type="InterPro" id="IPR011053">
    <property type="entry name" value="Single_hybrid_motif"/>
</dbReference>
<reference evidence="11" key="1">
    <citation type="submission" date="2019-07" db="EMBL/GenBank/DDBJ databases">
        <title>Shewanella sp. YLB-08 draft genomic sequence.</title>
        <authorList>
            <person name="Yu L."/>
        </authorList>
    </citation>
    <scope>NUCLEOTIDE SEQUENCE [LARGE SCALE GENOMIC DNA]</scope>
    <source>
        <strain evidence="11">JCM 20706</strain>
    </source>
</reference>
<dbReference type="InterPro" id="IPR036625">
    <property type="entry name" value="E3-bd_dom_sf"/>
</dbReference>
<evidence type="ECO:0000256" key="4">
    <source>
        <dbReference type="ARBA" id="ARBA00022679"/>
    </source>
</evidence>
<dbReference type="InterPro" id="IPR000089">
    <property type="entry name" value="Biotin_lipoyl"/>
</dbReference>
<evidence type="ECO:0000256" key="1">
    <source>
        <dbReference type="ARBA" id="ARBA00001938"/>
    </source>
</evidence>
<dbReference type="GO" id="GO:0016407">
    <property type="term" value="F:acetyltransferase activity"/>
    <property type="evidence" value="ECO:0007669"/>
    <property type="project" value="TreeGrafter"/>
</dbReference>
<comment type="caution">
    <text evidence="10">The sequence shown here is derived from an EMBL/GenBank/DDBJ whole genome shotgun (WGS) entry which is preliminary data.</text>
</comment>
<feature type="domain" description="Peripheral subunit-binding (PSBD)" evidence="9">
    <location>
        <begin position="228"/>
        <end position="265"/>
    </location>
</feature>
<evidence type="ECO:0000256" key="2">
    <source>
        <dbReference type="ARBA" id="ARBA00007317"/>
    </source>
</evidence>
<evidence type="ECO:0000256" key="7">
    <source>
        <dbReference type="RuleBase" id="RU003423"/>
    </source>
</evidence>
<dbReference type="PANTHER" id="PTHR43178">
    <property type="entry name" value="DIHYDROLIPOAMIDE ACETYLTRANSFERASE COMPONENT OF PYRUVATE DEHYDROGENASE COMPLEX"/>
    <property type="match status" value="1"/>
</dbReference>
<dbReference type="OrthoDB" id="9805770at2"/>
<dbReference type="Pfam" id="PF00198">
    <property type="entry name" value="2-oxoacid_dh"/>
    <property type="match status" value="1"/>
</dbReference>
<keyword evidence="11" id="KW-1185">Reference proteome</keyword>
<evidence type="ECO:0000259" key="9">
    <source>
        <dbReference type="PROSITE" id="PS51826"/>
    </source>
</evidence>
<gene>
    <name evidence="10" type="ORF">FN961_19400</name>
</gene>
<dbReference type="Proteomes" id="UP000318126">
    <property type="component" value="Unassembled WGS sequence"/>
</dbReference>